<dbReference type="EMBL" id="RCMI01000883">
    <property type="protein sequence ID" value="KAG2895282.1"/>
    <property type="molecule type" value="Genomic_DNA"/>
</dbReference>
<feature type="region of interest" description="Disordered" evidence="1">
    <location>
        <begin position="152"/>
        <end position="253"/>
    </location>
</feature>
<feature type="compositionally biased region" description="Basic residues" evidence="1">
    <location>
        <begin position="244"/>
        <end position="253"/>
    </location>
</feature>
<dbReference type="AlphaFoldDB" id="A0A8T1B781"/>
<feature type="compositionally biased region" description="Low complexity" evidence="1">
    <location>
        <begin position="232"/>
        <end position="243"/>
    </location>
</feature>
<accession>A0A8T1B781</accession>
<dbReference type="EMBL" id="RCML01002831">
    <property type="protein sequence ID" value="KAG2956916.1"/>
    <property type="molecule type" value="Genomic_DNA"/>
</dbReference>
<reference evidence="2" key="1">
    <citation type="submission" date="2018-10" db="EMBL/GenBank/DDBJ databases">
        <title>Effector identification in a new, highly contiguous assembly of the strawberry crown rot pathogen Phytophthora cactorum.</title>
        <authorList>
            <person name="Armitage A.D."/>
            <person name="Nellist C.F."/>
            <person name="Bates H."/>
            <person name="Vickerstaff R.J."/>
            <person name="Harrison R.J."/>
        </authorList>
    </citation>
    <scope>NUCLEOTIDE SEQUENCE</scope>
    <source>
        <strain evidence="2">4032</strain>
        <strain evidence="3">P415</strain>
    </source>
</reference>
<proteinExistence type="predicted"/>
<name>A0A8T1B781_9STRA</name>
<evidence type="ECO:0000256" key="1">
    <source>
        <dbReference type="SAM" id="MobiDB-lite"/>
    </source>
</evidence>
<dbReference type="Proteomes" id="UP000774804">
    <property type="component" value="Unassembled WGS sequence"/>
</dbReference>
<protein>
    <submittedName>
        <fullName evidence="2">Uncharacterized protein</fullName>
    </submittedName>
</protein>
<dbReference type="VEuPathDB" id="FungiDB:PC110_g21251"/>
<sequence>MHWRLMKGKTAIPIRYIAPRWQLSSKLNQPASGEDVPDMNIASAAFQIRESAMTARRTQVLNGTTKYKHALERGKSIVDIMSRNGTHVFREMMTALQKFEEVIKVGVAPFVGRKETWIDPLFQLSSLPFTSDNTDTAGADAADVVTGVSPTSKVNCEHLDEPSAEQPPTQRSAIPMEPKVPQVTKPVVLDTSGVPQGTEATNADRVCSQQGKPREGELCEGEPGSSKRQDTSRSSVSSGSFVVSKKRQKQRTP</sequence>
<gene>
    <name evidence="2" type="ORF">PC115_g17899</name>
    <name evidence="3" type="ORF">PC118_g24253</name>
</gene>
<dbReference type="Proteomes" id="UP000697107">
    <property type="component" value="Unassembled WGS sequence"/>
</dbReference>
<comment type="caution">
    <text evidence="2">The sequence shown here is derived from an EMBL/GenBank/DDBJ whole genome shotgun (WGS) entry which is preliminary data.</text>
</comment>
<evidence type="ECO:0000313" key="2">
    <source>
        <dbReference type="EMBL" id="KAG2895282.1"/>
    </source>
</evidence>
<evidence type="ECO:0000313" key="4">
    <source>
        <dbReference type="Proteomes" id="UP000774804"/>
    </source>
</evidence>
<feature type="compositionally biased region" description="Polar residues" evidence="1">
    <location>
        <begin position="193"/>
        <end position="211"/>
    </location>
</feature>
<evidence type="ECO:0000313" key="3">
    <source>
        <dbReference type="EMBL" id="KAG2956916.1"/>
    </source>
</evidence>
<organism evidence="2 4">
    <name type="scientific">Phytophthora cactorum</name>
    <dbReference type="NCBI Taxonomy" id="29920"/>
    <lineage>
        <taxon>Eukaryota</taxon>
        <taxon>Sar</taxon>
        <taxon>Stramenopiles</taxon>
        <taxon>Oomycota</taxon>
        <taxon>Peronosporomycetes</taxon>
        <taxon>Peronosporales</taxon>
        <taxon>Peronosporaceae</taxon>
        <taxon>Phytophthora</taxon>
    </lineage>
</organism>